<feature type="transmembrane region" description="Helical" evidence="8">
    <location>
        <begin position="189"/>
        <end position="208"/>
    </location>
</feature>
<feature type="transmembrane region" description="Helical" evidence="8">
    <location>
        <begin position="76"/>
        <end position="97"/>
    </location>
</feature>
<dbReference type="Pfam" id="PF00528">
    <property type="entry name" value="BPD_transp_1"/>
    <property type="match status" value="1"/>
</dbReference>
<dbReference type="GO" id="GO:0005886">
    <property type="term" value="C:plasma membrane"/>
    <property type="evidence" value="ECO:0007669"/>
    <property type="project" value="UniProtKB-SubCell"/>
</dbReference>
<comment type="subcellular location">
    <subcellularLocation>
        <location evidence="1 8">Cell membrane</location>
        <topology evidence="1 8">Multi-pass membrane protein</topology>
    </subcellularLocation>
</comment>
<dbReference type="Proteomes" id="UP000294887">
    <property type="component" value="Unassembled WGS sequence"/>
</dbReference>
<organism evidence="10 11">
    <name type="scientific">Cocleimonas flava</name>
    <dbReference type="NCBI Taxonomy" id="634765"/>
    <lineage>
        <taxon>Bacteria</taxon>
        <taxon>Pseudomonadati</taxon>
        <taxon>Pseudomonadota</taxon>
        <taxon>Gammaproteobacteria</taxon>
        <taxon>Thiotrichales</taxon>
        <taxon>Thiotrichaceae</taxon>
        <taxon>Cocleimonas</taxon>
    </lineage>
</organism>
<comment type="caution">
    <text evidence="10">The sequence shown here is derived from an EMBL/GenBank/DDBJ whole genome shotgun (WGS) entry which is preliminary data.</text>
</comment>
<keyword evidence="6 8" id="KW-1133">Transmembrane helix</keyword>
<evidence type="ECO:0000256" key="4">
    <source>
        <dbReference type="ARBA" id="ARBA00022475"/>
    </source>
</evidence>
<dbReference type="InterPro" id="IPR050901">
    <property type="entry name" value="BP-dep_ABC_trans_perm"/>
</dbReference>
<evidence type="ECO:0000256" key="8">
    <source>
        <dbReference type="RuleBase" id="RU363032"/>
    </source>
</evidence>
<feature type="transmembrane region" description="Helical" evidence="8">
    <location>
        <begin position="109"/>
        <end position="130"/>
    </location>
</feature>
<feature type="transmembrane region" description="Helical" evidence="8">
    <location>
        <begin position="20"/>
        <end position="38"/>
    </location>
</feature>
<feature type="domain" description="ABC transmembrane type-1" evidence="9">
    <location>
        <begin position="73"/>
        <end position="263"/>
    </location>
</feature>
<accession>A0A4R1ETV4</accession>
<keyword evidence="5 8" id="KW-0812">Transmembrane</keyword>
<dbReference type="RefSeq" id="WP_131907665.1">
    <property type="nucleotide sequence ID" value="NZ_BAAAFU010000007.1"/>
</dbReference>
<dbReference type="InterPro" id="IPR035906">
    <property type="entry name" value="MetI-like_sf"/>
</dbReference>
<evidence type="ECO:0000256" key="3">
    <source>
        <dbReference type="ARBA" id="ARBA00022448"/>
    </source>
</evidence>
<evidence type="ECO:0000256" key="1">
    <source>
        <dbReference type="ARBA" id="ARBA00004651"/>
    </source>
</evidence>
<evidence type="ECO:0000256" key="7">
    <source>
        <dbReference type="ARBA" id="ARBA00023136"/>
    </source>
</evidence>
<evidence type="ECO:0000256" key="5">
    <source>
        <dbReference type="ARBA" id="ARBA00022692"/>
    </source>
</evidence>
<dbReference type="OrthoDB" id="9815445at2"/>
<name>A0A4R1ETV4_9GAMM</name>
<dbReference type="PANTHER" id="PTHR32243">
    <property type="entry name" value="MALTOSE TRANSPORT SYSTEM PERMEASE-RELATED"/>
    <property type="match status" value="1"/>
</dbReference>
<protein>
    <submittedName>
        <fullName evidence="10">Sorbitol/mannitol transport system permease protein</fullName>
    </submittedName>
</protein>
<keyword evidence="7 8" id="KW-0472">Membrane</keyword>
<reference evidence="10 11" key="1">
    <citation type="submission" date="2019-03" db="EMBL/GenBank/DDBJ databases">
        <title>Genomic Encyclopedia of Type Strains, Phase IV (KMG-IV): sequencing the most valuable type-strain genomes for metagenomic binning, comparative biology and taxonomic classification.</title>
        <authorList>
            <person name="Goeker M."/>
        </authorList>
    </citation>
    <scope>NUCLEOTIDE SEQUENCE [LARGE SCALE GENOMIC DNA]</scope>
    <source>
        <strain evidence="10 11">DSM 24830</strain>
    </source>
</reference>
<dbReference type="PROSITE" id="PS50928">
    <property type="entry name" value="ABC_TM1"/>
    <property type="match status" value="1"/>
</dbReference>
<dbReference type="Gene3D" id="1.10.3720.10">
    <property type="entry name" value="MetI-like"/>
    <property type="match status" value="1"/>
</dbReference>
<dbReference type="PANTHER" id="PTHR32243:SF18">
    <property type="entry name" value="INNER MEMBRANE ABC TRANSPORTER PERMEASE PROTEIN YCJP"/>
    <property type="match status" value="1"/>
</dbReference>
<dbReference type="AlphaFoldDB" id="A0A4R1ETV4"/>
<evidence type="ECO:0000313" key="11">
    <source>
        <dbReference type="Proteomes" id="UP000294887"/>
    </source>
</evidence>
<evidence type="ECO:0000256" key="6">
    <source>
        <dbReference type="ARBA" id="ARBA00022989"/>
    </source>
</evidence>
<dbReference type="CDD" id="cd06261">
    <property type="entry name" value="TM_PBP2"/>
    <property type="match status" value="1"/>
</dbReference>
<gene>
    <name evidence="10" type="ORF">EV695_3927</name>
</gene>
<evidence type="ECO:0000259" key="9">
    <source>
        <dbReference type="PROSITE" id="PS50928"/>
    </source>
</evidence>
<dbReference type="InterPro" id="IPR000515">
    <property type="entry name" value="MetI-like"/>
</dbReference>
<feature type="transmembrane region" description="Helical" evidence="8">
    <location>
        <begin position="241"/>
        <end position="262"/>
    </location>
</feature>
<comment type="similarity">
    <text evidence="2">Belongs to the binding-protein-dependent transport system permease family. MalFG subfamily.</text>
</comment>
<keyword evidence="11" id="KW-1185">Reference proteome</keyword>
<keyword evidence="4" id="KW-1003">Cell membrane</keyword>
<sequence>MKISKYDWNALFVTRTVASWLVAFIVFFPLLFLMVTAFKTELQAIAVPSLWVFEPTLENFTEVQERSDYMRFAMNSLITSLVSTILGLIIAVPSAYSFAFSPTIQTKNIMVWMLSTKFMPAVGALLPVYLLFQWAGLLDSQIALIIVFTMSNLPIMVWMLYSNFKDIPHEILEASRMDGASLWEEFRHVLLPLAMGGMASTGLLCLVLSWNEAFWALNLTSANAGTLAVLVASYSSPEGLFWAKLSAASLMAIGPIIVFGWFSQKQLVQGLTFGAVK</sequence>
<feature type="transmembrane region" description="Helical" evidence="8">
    <location>
        <begin position="142"/>
        <end position="161"/>
    </location>
</feature>
<proteinExistence type="inferred from homology"/>
<dbReference type="EMBL" id="SMFQ01000005">
    <property type="protein sequence ID" value="TCJ83189.1"/>
    <property type="molecule type" value="Genomic_DNA"/>
</dbReference>
<evidence type="ECO:0000256" key="2">
    <source>
        <dbReference type="ARBA" id="ARBA00009047"/>
    </source>
</evidence>
<evidence type="ECO:0000313" key="10">
    <source>
        <dbReference type="EMBL" id="TCJ83189.1"/>
    </source>
</evidence>
<dbReference type="GO" id="GO:0055085">
    <property type="term" value="P:transmembrane transport"/>
    <property type="evidence" value="ECO:0007669"/>
    <property type="project" value="InterPro"/>
</dbReference>
<dbReference type="SUPFAM" id="SSF161098">
    <property type="entry name" value="MetI-like"/>
    <property type="match status" value="1"/>
</dbReference>
<keyword evidence="3 8" id="KW-0813">Transport</keyword>